<evidence type="ECO:0000313" key="2">
    <source>
        <dbReference type="Proteomes" id="UP000287651"/>
    </source>
</evidence>
<protein>
    <submittedName>
        <fullName evidence="1">Uncharacterized protein</fullName>
    </submittedName>
</protein>
<dbReference type="AlphaFoldDB" id="A0A426X6A9"/>
<organism evidence="1 2">
    <name type="scientific">Ensete ventricosum</name>
    <name type="common">Abyssinian banana</name>
    <name type="synonym">Musa ensete</name>
    <dbReference type="NCBI Taxonomy" id="4639"/>
    <lineage>
        <taxon>Eukaryota</taxon>
        <taxon>Viridiplantae</taxon>
        <taxon>Streptophyta</taxon>
        <taxon>Embryophyta</taxon>
        <taxon>Tracheophyta</taxon>
        <taxon>Spermatophyta</taxon>
        <taxon>Magnoliopsida</taxon>
        <taxon>Liliopsida</taxon>
        <taxon>Zingiberales</taxon>
        <taxon>Musaceae</taxon>
        <taxon>Ensete</taxon>
    </lineage>
</organism>
<name>A0A426X6A9_ENSVE</name>
<dbReference type="EMBL" id="AMZH03025769">
    <property type="protein sequence ID" value="RRT34984.1"/>
    <property type="molecule type" value="Genomic_DNA"/>
</dbReference>
<sequence length="68" mass="7795">QDLVLQKDEVSDPTRSRGKLALNWKGSYRVIKDFSRQNLLPRDNIRGGASNDMAHCKNKEVLCHFPNL</sequence>
<evidence type="ECO:0000313" key="1">
    <source>
        <dbReference type="EMBL" id="RRT34984.1"/>
    </source>
</evidence>
<accession>A0A426X6A9</accession>
<gene>
    <name evidence="1" type="ORF">B296_00044947</name>
</gene>
<proteinExistence type="predicted"/>
<comment type="caution">
    <text evidence="1">The sequence shown here is derived from an EMBL/GenBank/DDBJ whole genome shotgun (WGS) entry which is preliminary data.</text>
</comment>
<feature type="non-terminal residue" evidence="1">
    <location>
        <position position="1"/>
    </location>
</feature>
<dbReference type="Proteomes" id="UP000287651">
    <property type="component" value="Unassembled WGS sequence"/>
</dbReference>
<reference evidence="1 2" key="1">
    <citation type="journal article" date="2014" name="Agronomy (Basel)">
        <title>A Draft Genome Sequence for Ensete ventricosum, the Drought-Tolerant Tree Against Hunger.</title>
        <authorList>
            <person name="Harrison J."/>
            <person name="Moore K.A."/>
            <person name="Paszkiewicz K."/>
            <person name="Jones T."/>
            <person name="Grant M."/>
            <person name="Ambacheew D."/>
            <person name="Muzemil S."/>
            <person name="Studholme D.J."/>
        </authorList>
    </citation>
    <scope>NUCLEOTIDE SEQUENCE [LARGE SCALE GENOMIC DNA]</scope>
</reference>